<feature type="region of interest" description="Disordered" evidence="1">
    <location>
        <begin position="39"/>
        <end position="61"/>
    </location>
</feature>
<evidence type="ECO:0000256" key="1">
    <source>
        <dbReference type="SAM" id="MobiDB-lite"/>
    </source>
</evidence>
<evidence type="ECO:0000313" key="2">
    <source>
        <dbReference type="EMBL" id="OWK01094.1"/>
    </source>
</evidence>
<comment type="caution">
    <text evidence="2">The sequence shown here is derived from an EMBL/GenBank/DDBJ whole genome shotgun (WGS) entry which is preliminary data.</text>
</comment>
<sequence length="61" mass="7046">MGSADFPQEGLHQMHKVTCRHTRLRWEPPSMCPALYQEAARPHHRCHQASQDPSSQATPRR</sequence>
<keyword evidence="3" id="KW-1185">Reference proteome</keyword>
<proteinExistence type="predicted"/>
<dbReference type="Proteomes" id="UP000242450">
    <property type="component" value="Chromosome 29"/>
</dbReference>
<gene>
    <name evidence="2" type="ORF">Celaphus_00018342</name>
</gene>
<protein>
    <submittedName>
        <fullName evidence="2">Uncharacterized protein</fullName>
    </submittedName>
</protein>
<dbReference type="EMBL" id="MKHE01000029">
    <property type="protein sequence ID" value="OWK01094.1"/>
    <property type="molecule type" value="Genomic_DNA"/>
</dbReference>
<reference evidence="2 3" key="1">
    <citation type="journal article" date="2018" name="Mol. Genet. Genomics">
        <title>The red deer Cervus elaphus genome CerEla1.0: sequencing, annotating, genes, and chromosomes.</title>
        <authorList>
            <person name="Bana N.A."/>
            <person name="Nyiri A."/>
            <person name="Nagy J."/>
            <person name="Frank K."/>
            <person name="Nagy T."/>
            <person name="Steger V."/>
            <person name="Schiller M."/>
            <person name="Lakatos P."/>
            <person name="Sugar L."/>
            <person name="Horn P."/>
            <person name="Barta E."/>
            <person name="Orosz L."/>
        </authorList>
    </citation>
    <scope>NUCLEOTIDE SEQUENCE [LARGE SCALE GENOMIC DNA]</scope>
    <source>
        <strain evidence="2">Hungarian</strain>
    </source>
</reference>
<dbReference type="AlphaFoldDB" id="A0A212C5C6"/>
<name>A0A212C5C6_CEREH</name>
<evidence type="ECO:0000313" key="3">
    <source>
        <dbReference type="Proteomes" id="UP000242450"/>
    </source>
</evidence>
<organism evidence="2 3">
    <name type="scientific">Cervus elaphus hippelaphus</name>
    <name type="common">European red deer</name>
    <dbReference type="NCBI Taxonomy" id="46360"/>
    <lineage>
        <taxon>Eukaryota</taxon>
        <taxon>Metazoa</taxon>
        <taxon>Chordata</taxon>
        <taxon>Craniata</taxon>
        <taxon>Vertebrata</taxon>
        <taxon>Euteleostomi</taxon>
        <taxon>Mammalia</taxon>
        <taxon>Eutheria</taxon>
        <taxon>Laurasiatheria</taxon>
        <taxon>Artiodactyla</taxon>
        <taxon>Ruminantia</taxon>
        <taxon>Pecora</taxon>
        <taxon>Cervidae</taxon>
        <taxon>Cervinae</taxon>
        <taxon>Cervus</taxon>
    </lineage>
</organism>
<feature type="compositionally biased region" description="Polar residues" evidence="1">
    <location>
        <begin position="48"/>
        <end position="61"/>
    </location>
</feature>
<accession>A0A212C5C6</accession>
<dbReference type="OrthoDB" id="5857104at2759"/>